<evidence type="ECO:0000256" key="8">
    <source>
        <dbReference type="ARBA" id="ARBA00022741"/>
    </source>
</evidence>
<evidence type="ECO:0000256" key="12">
    <source>
        <dbReference type="ARBA" id="ARBA00023136"/>
    </source>
</evidence>
<evidence type="ECO:0000256" key="2">
    <source>
        <dbReference type="ARBA" id="ARBA00008684"/>
    </source>
</evidence>
<keyword evidence="12 17" id="KW-0472">Membrane</keyword>
<evidence type="ECO:0000256" key="1">
    <source>
        <dbReference type="ARBA" id="ARBA00004167"/>
    </source>
</evidence>
<dbReference type="Proteomes" id="UP001341840">
    <property type="component" value="Unassembled WGS sequence"/>
</dbReference>
<keyword evidence="7" id="KW-0677">Repeat</keyword>
<evidence type="ECO:0000256" key="7">
    <source>
        <dbReference type="ARBA" id="ARBA00022737"/>
    </source>
</evidence>
<evidence type="ECO:0000256" key="6">
    <source>
        <dbReference type="ARBA" id="ARBA00022729"/>
    </source>
</evidence>
<evidence type="ECO:0000256" key="11">
    <source>
        <dbReference type="ARBA" id="ARBA00022989"/>
    </source>
</evidence>
<keyword evidence="13" id="KW-0675">Receptor</keyword>
<dbReference type="PANTHER" id="PTHR47986">
    <property type="entry name" value="OSJNBA0070M12.3 PROTEIN"/>
    <property type="match status" value="1"/>
</dbReference>
<dbReference type="Pfam" id="PF13855">
    <property type="entry name" value="LRR_8"/>
    <property type="match status" value="3"/>
</dbReference>
<dbReference type="PROSITE" id="PS51450">
    <property type="entry name" value="LRR"/>
    <property type="match status" value="3"/>
</dbReference>
<keyword evidence="14" id="KW-0325">Glycoprotein</keyword>
<keyword evidence="21" id="KW-1185">Reference proteome</keyword>
<dbReference type="Pfam" id="PF08263">
    <property type="entry name" value="LRRNT_2"/>
    <property type="match status" value="2"/>
</dbReference>
<dbReference type="Gene3D" id="3.80.10.10">
    <property type="entry name" value="Ribonuclease Inhibitor"/>
    <property type="match status" value="2"/>
</dbReference>
<feature type="chain" id="PRO_5046316243" description="Protein kinase domain-containing protein" evidence="18">
    <location>
        <begin position="34"/>
        <end position="886"/>
    </location>
</feature>
<comment type="caution">
    <text evidence="20">The sequence shown here is derived from an EMBL/GenBank/DDBJ whole genome shotgun (WGS) entry which is preliminary data.</text>
</comment>
<evidence type="ECO:0000256" key="13">
    <source>
        <dbReference type="ARBA" id="ARBA00023170"/>
    </source>
</evidence>
<evidence type="ECO:0000256" key="9">
    <source>
        <dbReference type="ARBA" id="ARBA00022777"/>
    </source>
</evidence>
<dbReference type="PRINTS" id="PR00019">
    <property type="entry name" value="LEURICHRPT"/>
</dbReference>
<feature type="region of interest" description="Disordered" evidence="16">
    <location>
        <begin position="464"/>
        <end position="484"/>
    </location>
</feature>
<accession>A0ABU6WLH3</accession>
<comment type="subcellular location">
    <subcellularLocation>
        <location evidence="1">Membrane</location>
        <topology evidence="1">Single-pass membrane protein</topology>
    </subcellularLocation>
</comment>
<dbReference type="InterPro" id="IPR017441">
    <property type="entry name" value="Protein_kinase_ATP_BS"/>
</dbReference>
<name>A0ABU6WLH3_9FABA</name>
<dbReference type="InterPro" id="IPR000719">
    <property type="entry name" value="Prot_kinase_dom"/>
</dbReference>
<dbReference type="Pfam" id="PF00560">
    <property type="entry name" value="LRR_1"/>
    <property type="match status" value="2"/>
</dbReference>
<feature type="binding site" evidence="15">
    <location>
        <position position="593"/>
    </location>
    <ligand>
        <name>ATP</name>
        <dbReference type="ChEBI" id="CHEBI:30616"/>
    </ligand>
</feature>
<evidence type="ECO:0000259" key="19">
    <source>
        <dbReference type="PROSITE" id="PS50011"/>
    </source>
</evidence>
<proteinExistence type="inferred from homology"/>
<dbReference type="Pfam" id="PF00069">
    <property type="entry name" value="Pkinase"/>
    <property type="match status" value="1"/>
</dbReference>
<keyword evidence="11 17" id="KW-1133">Transmembrane helix</keyword>
<dbReference type="SUPFAM" id="SSF56112">
    <property type="entry name" value="Protein kinase-like (PK-like)"/>
    <property type="match status" value="1"/>
</dbReference>
<comment type="similarity">
    <text evidence="2">Belongs to the protein kinase superfamily. Ser/Thr protein kinase family.</text>
</comment>
<gene>
    <name evidence="20" type="ORF">PIB30_069475</name>
</gene>
<dbReference type="InterPro" id="IPR052422">
    <property type="entry name" value="Auxin_Ser/Thr_Kinase"/>
</dbReference>
<dbReference type="SMART" id="SM00220">
    <property type="entry name" value="S_TKc"/>
    <property type="match status" value="1"/>
</dbReference>
<dbReference type="PROSITE" id="PS00107">
    <property type="entry name" value="PROTEIN_KINASE_ATP"/>
    <property type="match status" value="1"/>
</dbReference>
<keyword evidence="4" id="KW-0808">Transferase</keyword>
<evidence type="ECO:0000313" key="21">
    <source>
        <dbReference type="Proteomes" id="UP001341840"/>
    </source>
</evidence>
<keyword evidence="6 18" id="KW-0732">Signal</keyword>
<evidence type="ECO:0000256" key="10">
    <source>
        <dbReference type="ARBA" id="ARBA00022840"/>
    </source>
</evidence>
<reference evidence="20 21" key="1">
    <citation type="journal article" date="2023" name="Plants (Basel)">
        <title>Bridging the Gap: Combining Genomics and Transcriptomics Approaches to Understand Stylosanthes scabra, an Orphan Legume from the Brazilian Caatinga.</title>
        <authorList>
            <person name="Ferreira-Neto J.R.C."/>
            <person name="da Silva M.D."/>
            <person name="Binneck E."/>
            <person name="de Melo N.F."/>
            <person name="da Silva R.H."/>
            <person name="de Melo A.L.T.M."/>
            <person name="Pandolfi V."/>
            <person name="Bustamante F.O."/>
            <person name="Brasileiro-Vidal A.C."/>
            <person name="Benko-Iseppon A.M."/>
        </authorList>
    </citation>
    <scope>NUCLEOTIDE SEQUENCE [LARGE SCALE GENOMIC DNA]</scope>
    <source>
        <tissue evidence="20">Leaves</tissue>
    </source>
</reference>
<evidence type="ECO:0000256" key="4">
    <source>
        <dbReference type="ARBA" id="ARBA00022679"/>
    </source>
</evidence>
<dbReference type="InterPro" id="IPR013210">
    <property type="entry name" value="LRR_N_plant-typ"/>
</dbReference>
<feature type="domain" description="Protein kinase" evidence="19">
    <location>
        <begin position="565"/>
        <end position="854"/>
    </location>
</feature>
<sequence>MCQARLKPKALTSSSGLATFLLILMLWWRCVVSDNELADYEAAYLKKLRKAISPVPSNWLTTTNMCDWSHVICTDGVVGRTVESINLMSQSLNGELPPGLNNSLRNLKTLDLTNNFLTGPLPSFAGLSNLQELKLGFNKFTSVPDGCFQGLTSLQQFHFHNNTNLSPWTFPATLSASSKLNILDLDSSNLMGFLPDIFDSLSDLEILDLSSNNLTGILPNSFSKLLNLKWLYLSSNQLRFSGKIGFLPSMIHLEYLWLQGNSFQGPIPDLSNCTKLKELYLDNNQFTGVVPHALVNLPLLEEVSLDKNWLQGPMPAFNKNVKASLEGNGFCLNHPGPCDNTVTTLLQVADAFRYPLLLARTWRGNNPCKSWSFITCDIQGKIRTLNLTNRNLNGTISPAFANLTDLRELYLGGSNLTDSIPESLTTLSQLKILDVSNNNLSGSVPRFSPNTIVNTANNSFLLWSSPSPKASPPPPSTNKASPTASNTTRHLWIKLGAGAAGSVVGIIVIFGVIVFNNKRRFSLAQKIISRRKRKQVDHYVEDLIKSYSSLSLKRYTYKEVKKMTKSFSEKLGEGGYGIVYKASLADGQLVAVKILKESKGTVEEFIDEVFIISRTSHVNIVSLLGFCYEKNKRALIYEFMHNDSLHKFSYRKESANNLCNLEWSTLYQISIGIARGLEYLHRGCNTRILHLDIKPQNILLDEYFRPKIADFGLAKICKKDQSIVSILGTRGTPGYIAPEVFSRTYGGVSQKSDVYSYGMLILEIIGGRENYRENEGSHTSEIFPDWIYKDLEQGNVPTRCLPIREEENDMVMKMTLVSLWCIQPNPLDRPSISKIIDMLEGPLESIPYPPKPVLFSPERLISQYSDISYGMEHETSSTTVEDLEKG</sequence>
<evidence type="ECO:0000256" key="16">
    <source>
        <dbReference type="SAM" id="MobiDB-lite"/>
    </source>
</evidence>
<organism evidence="20 21">
    <name type="scientific">Stylosanthes scabra</name>
    <dbReference type="NCBI Taxonomy" id="79078"/>
    <lineage>
        <taxon>Eukaryota</taxon>
        <taxon>Viridiplantae</taxon>
        <taxon>Streptophyta</taxon>
        <taxon>Embryophyta</taxon>
        <taxon>Tracheophyta</taxon>
        <taxon>Spermatophyta</taxon>
        <taxon>Magnoliopsida</taxon>
        <taxon>eudicotyledons</taxon>
        <taxon>Gunneridae</taxon>
        <taxon>Pentapetalae</taxon>
        <taxon>rosids</taxon>
        <taxon>fabids</taxon>
        <taxon>Fabales</taxon>
        <taxon>Fabaceae</taxon>
        <taxon>Papilionoideae</taxon>
        <taxon>50 kb inversion clade</taxon>
        <taxon>dalbergioids sensu lato</taxon>
        <taxon>Dalbergieae</taxon>
        <taxon>Pterocarpus clade</taxon>
        <taxon>Stylosanthes</taxon>
    </lineage>
</organism>
<evidence type="ECO:0000256" key="15">
    <source>
        <dbReference type="PROSITE-ProRule" id="PRU10141"/>
    </source>
</evidence>
<dbReference type="InterPro" id="IPR001611">
    <property type="entry name" value="Leu-rich_rpt"/>
</dbReference>
<evidence type="ECO:0000256" key="3">
    <source>
        <dbReference type="ARBA" id="ARBA00022614"/>
    </source>
</evidence>
<dbReference type="InterPro" id="IPR011009">
    <property type="entry name" value="Kinase-like_dom_sf"/>
</dbReference>
<evidence type="ECO:0000256" key="5">
    <source>
        <dbReference type="ARBA" id="ARBA00022692"/>
    </source>
</evidence>
<feature type="transmembrane region" description="Helical" evidence="17">
    <location>
        <begin position="491"/>
        <end position="515"/>
    </location>
</feature>
<dbReference type="SMART" id="SM00369">
    <property type="entry name" value="LRR_TYP"/>
    <property type="match status" value="6"/>
</dbReference>
<dbReference type="Gene3D" id="1.10.510.10">
    <property type="entry name" value="Transferase(Phosphotransferase) domain 1"/>
    <property type="match status" value="1"/>
</dbReference>
<keyword evidence="5 17" id="KW-0812">Transmembrane</keyword>
<keyword evidence="3" id="KW-0433">Leucine-rich repeat</keyword>
<keyword evidence="10 15" id="KW-0067">ATP-binding</keyword>
<dbReference type="InterPro" id="IPR008271">
    <property type="entry name" value="Ser/Thr_kinase_AS"/>
</dbReference>
<keyword evidence="8 15" id="KW-0547">Nucleotide-binding</keyword>
<dbReference type="Gene3D" id="3.30.200.20">
    <property type="entry name" value="Phosphorylase Kinase, domain 1"/>
    <property type="match status" value="1"/>
</dbReference>
<evidence type="ECO:0000313" key="20">
    <source>
        <dbReference type="EMBL" id="MED6186721.1"/>
    </source>
</evidence>
<dbReference type="EMBL" id="JASCZI010182006">
    <property type="protein sequence ID" value="MED6186721.1"/>
    <property type="molecule type" value="Genomic_DNA"/>
</dbReference>
<dbReference type="InterPro" id="IPR003591">
    <property type="entry name" value="Leu-rich_rpt_typical-subtyp"/>
</dbReference>
<dbReference type="SUPFAM" id="SSF52058">
    <property type="entry name" value="L domain-like"/>
    <property type="match status" value="1"/>
</dbReference>
<evidence type="ECO:0000256" key="14">
    <source>
        <dbReference type="ARBA" id="ARBA00023180"/>
    </source>
</evidence>
<dbReference type="InterPro" id="IPR032675">
    <property type="entry name" value="LRR_dom_sf"/>
</dbReference>
<protein>
    <recommendedName>
        <fullName evidence="19">Protein kinase domain-containing protein</fullName>
    </recommendedName>
</protein>
<dbReference type="PANTHER" id="PTHR47986:SF10">
    <property type="entry name" value="RECEPTOR-LIKE KINASE TMK4"/>
    <property type="match status" value="1"/>
</dbReference>
<dbReference type="PROSITE" id="PS00108">
    <property type="entry name" value="PROTEIN_KINASE_ST"/>
    <property type="match status" value="1"/>
</dbReference>
<feature type="signal peptide" evidence="18">
    <location>
        <begin position="1"/>
        <end position="33"/>
    </location>
</feature>
<dbReference type="PROSITE" id="PS50011">
    <property type="entry name" value="PROTEIN_KINASE_DOM"/>
    <property type="match status" value="1"/>
</dbReference>
<evidence type="ECO:0000256" key="18">
    <source>
        <dbReference type="SAM" id="SignalP"/>
    </source>
</evidence>
<evidence type="ECO:0000256" key="17">
    <source>
        <dbReference type="SAM" id="Phobius"/>
    </source>
</evidence>
<keyword evidence="9" id="KW-0418">Kinase</keyword>